<keyword evidence="2 4" id="KW-0472">Membrane</keyword>
<organism evidence="7 8">
    <name type="scientific">Microbulbifer rhizosphaerae</name>
    <dbReference type="NCBI Taxonomy" id="1562603"/>
    <lineage>
        <taxon>Bacteria</taxon>
        <taxon>Pseudomonadati</taxon>
        <taxon>Pseudomonadota</taxon>
        <taxon>Gammaproteobacteria</taxon>
        <taxon>Cellvibrionales</taxon>
        <taxon>Microbulbiferaceae</taxon>
        <taxon>Microbulbifer</taxon>
    </lineage>
</organism>
<evidence type="ECO:0000256" key="4">
    <source>
        <dbReference type="PROSITE-ProRule" id="PRU00473"/>
    </source>
</evidence>
<evidence type="ECO:0000256" key="5">
    <source>
        <dbReference type="SAM" id="MobiDB-lite"/>
    </source>
</evidence>
<evidence type="ECO:0000313" key="8">
    <source>
        <dbReference type="Proteomes" id="UP000535937"/>
    </source>
</evidence>
<dbReference type="InterPro" id="IPR006665">
    <property type="entry name" value="OmpA-like"/>
</dbReference>
<dbReference type="InterPro" id="IPR036737">
    <property type="entry name" value="OmpA-like_sf"/>
</dbReference>
<feature type="region of interest" description="Disordered" evidence="5">
    <location>
        <begin position="374"/>
        <end position="403"/>
    </location>
</feature>
<dbReference type="CDD" id="cd07185">
    <property type="entry name" value="OmpA_C-like"/>
    <property type="match status" value="1"/>
</dbReference>
<dbReference type="InterPro" id="IPR050330">
    <property type="entry name" value="Bact_OuterMem_StrucFunc"/>
</dbReference>
<keyword evidence="3" id="KW-0998">Cell outer membrane</keyword>
<evidence type="ECO:0000259" key="6">
    <source>
        <dbReference type="PROSITE" id="PS51123"/>
    </source>
</evidence>
<dbReference type="AlphaFoldDB" id="A0A7W4ZBB6"/>
<sequence length="411" mass="43745">MAENLLEVAERQLGPTGISALDSALGIPAGKGESALKAGMATTIAGMLHRGTDRSGLGSMLNMVTGHSELDLSSLSHISRDSERMSGLQESGDDMLDTIFGNKRGNIIQAFSSSLGLDVETGGNLLRVIAPITMSVLGQKARSQNLDMGGLATLLLDQKPYIEDQLPGDMLQELGVTSFESLGEGARAFSRGHAEPQAARTPEERRRGASFGKWFWPLLIALAALYALNMCARKDRVEDRPSGVILEDETVITGEPATPSVAAAPETTSRDTTMEAVTGGDFASSFREYLDNAARDPNREFPLGIQFAPDSATVTSPSVPDVDVLVKIMQENPGVTIAIEGHTSGEGDEAKNQQISEERAEAVRQMLVDKGIDGNRITATGMGSAKPIADDSTEEGKEKNRRISVRVVTFG</sequence>
<dbReference type="InterPro" id="IPR009282">
    <property type="entry name" value="DUF937"/>
</dbReference>
<comment type="caution">
    <text evidence="7">The sequence shown here is derived from an EMBL/GenBank/DDBJ whole genome shotgun (WGS) entry which is preliminary data.</text>
</comment>
<dbReference type="PRINTS" id="PR01021">
    <property type="entry name" value="OMPADOMAIN"/>
</dbReference>
<dbReference type="Gene3D" id="3.30.1330.60">
    <property type="entry name" value="OmpA-like domain"/>
    <property type="match status" value="1"/>
</dbReference>
<dbReference type="GO" id="GO:0009279">
    <property type="term" value="C:cell outer membrane"/>
    <property type="evidence" value="ECO:0007669"/>
    <property type="project" value="UniProtKB-SubCell"/>
</dbReference>
<evidence type="ECO:0000313" key="7">
    <source>
        <dbReference type="EMBL" id="MBB3062125.1"/>
    </source>
</evidence>
<dbReference type="InterPro" id="IPR006664">
    <property type="entry name" value="OMP_bac"/>
</dbReference>
<dbReference type="Proteomes" id="UP000535937">
    <property type="component" value="Unassembled WGS sequence"/>
</dbReference>
<dbReference type="Pfam" id="PF06078">
    <property type="entry name" value="DUF937"/>
    <property type="match status" value="1"/>
</dbReference>
<protein>
    <submittedName>
        <fullName evidence="7">Outer membrane protein OmpA-like peptidoglycan-associated protein</fullName>
    </submittedName>
</protein>
<dbReference type="SUPFAM" id="SSF103088">
    <property type="entry name" value="OmpA-like"/>
    <property type="match status" value="1"/>
</dbReference>
<feature type="domain" description="OmpA-like" evidence="6">
    <location>
        <begin position="294"/>
        <end position="411"/>
    </location>
</feature>
<evidence type="ECO:0000256" key="3">
    <source>
        <dbReference type="ARBA" id="ARBA00023237"/>
    </source>
</evidence>
<reference evidence="7 8" key="1">
    <citation type="submission" date="2020-08" db="EMBL/GenBank/DDBJ databases">
        <title>Genomic Encyclopedia of Type Strains, Phase III (KMG-III): the genomes of soil and plant-associated and newly described type strains.</title>
        <authorList>
            <person name="Whitman W."/>
        </authorList>
    </citation>
    <scope>NUCLEOTIDE SEQUENCE [LARGE SCALE GENOMIC DNA]</scope>
    <source>
        <strain evidence="7 8">CECT 8799</strain>
    </source>
</reference>
<dbReference type="PANTHER" id="PTHR30329">
    <property type="entry name" value="STATOR ELEMENT OF FLAGELLAR MOTOR COMPLEX"/>
    <property type="match status" value="1"/>
</dbReference>
<dbReference type="RefSeq" id="WP_183461131.1">
    <property type="nucleotide sequence ID" value="NZ_JACHWZ010000013.1"/>
</dbReference>
<comment type="subcellular location">
    <subcellularLocation>
        <location evidence="1">Cell outer membrane</location>
    </subcellularLocation>
</comment>
<evidence type="ECO:0000256" key="2">
    <source>
        <dbReference type="ARBA" id="ARBA00023136"/>
    </source>
</evidence>
<dbReference type="PROSITE" id="PS51123">
    <property type="entry name" value="OMPA_2"/>
    <property type="match status" value="1"/>
</dbReference>
<keyword evidence="8" id="KW-1185">Reference proteome</keyword>
<dbReference type="Pfam" id="PF00691">
    <property type="entry name" value="OmpA"/>
    <property type="match status" value="1"/>
</dbReference>
<dbReference type="EMBL" id="JACHWZ010000013">
    <property type="protein sequence ID" value="MBB3062125.1"/>
    <property type="molecule type" value="Genomic_DNA"/>
</dbReference>
<evidence type="ECO:0000256" key="1">
    <source>
        <dbReference type="ARBA" id="ARBA00004442"/>
    </source>
</evidence>
<accession>A0A7W4ZBB6</accession>
<dbReference type="PANTHER" id="PTHR30329:SF21">
    <property type="entry name" value="LIPOPROTEIN YIAD-RELATED"/>
    <property type="match status" value="1"/>
</dbReference>
<gene>
    <name evidence="7" type="ORF">FHS09_002969</name>
</gene>
<dbReference type="PRINTS" id="PR01023">
    <property type="entry name" value="NAFLGMOTY"/>
</dbReference>
<proteinExistence type="predicted"/>
<name>A0A7W4ZBB6_9GAMM</name>